<dbReference type="Gene3D" id="3.30.70.360">
    <property type="match status" value="1"/>
</dbReference>
<dbReference type="PANTHER" id="PTHR42994">
    <property type="entry name" value="PEPTIDASE T"/>
    <property type="match status" value="1"/>
</dbReference>
<evidence type="ECO:0000256" key="2">
    <source>
        <dbReference type="ARBA" id="ARBA00022833"/>
    </source>
</evidence>
<evidence type="ECO:0000256" key="1">
    <source>
        <dbReference type="ARBA" id="ARBA00001947"/>
    </source>
</evidence>
<reference evidence="3" key="1">
    <citation type="journal article" date="2014" name="Front. Microbiol.">
        <title>High frequency of phylogenetically diverse reductive dehalogenase-homologous genes in deep subseafloor sedimentary metagenomes.</title>
        <authorList>
            <person name="Kawai M."/>
            <person name="Futagami T."/>
            <person name="Toyoda A."/>
            <person name="Takaki Y."/>
            <person name="Nishi S."/>
            <person name="Hori S."/>
            <person name="Arai W."/>
            <person name="Tsubouchi T."/>
            <person name="Morono Y."/>
            <person name="Uchiyama I."/>
            <person name="Ito T."/>
            <person name="Fujiyama A."/>
            <person name="Inagaki F."/>
            <person name="Takami H."/>
        </authorList>
    </citation>
    <scope>NUCLEOTIDE SEQUENCE</scope>
    <source>
        <strain evidence="3">Expedition CK06-06</strain>
    </source>
</reference>
<protein>
    <submittedName>
        <fullName evidence="3">Uncharacterized protein</fullName>
    </submittedName>
</protein>
<dbReference type="PANTHER" id="PTHR42994:SF2">
    <property type="entry name" value="PEPTIDASE"/>
    <property type="match status" value="1"/>
</dbReference>
<dbReference type="EMBL" id="BARW01028690">
    <property type="protein sequence ID" value="GAJ15189.1"/>
    <property type="molecule type" value="Genomic_DNA"/>
</dbReference>
<sequence length="170" mass="18116">AIRAASHAISIIKEGWVDSETTCNVGTIEGGLIRNGVPEKVFIKAECRSLNHDTCIAYSNTVKNAFDVSAQAIGAVADVKLDLAYKAVRLSEDASVLVTACKALEKTGLTPDTRIICGGTDASILNGKGIQSVILGIGVRAEHSNDEHIYVSDMETAVRIMHNLFEVLCD</sequence>
<dbReference type="SUPFAM" id="SSF53187">
    <property type="entry name" value="Zn-dependent exopeptidases"/>
    <property type="match status" value="1"/>
</dbReference>
<dbReference type="InterPro" id="IPR036264">
    <property type="entry name" value="Bact_exopeptidase_dim_dom"/>
</dbReference>
<accession>X1UCG2</accession>
<feature type="non-terminal residue" evidence="3">
    <location>
        <position position="1"/>
    </location>
</feature>
<dbReference type="GO" id="GO:0016787">
    <property type="term" value="F:hydrolase activity"/>
    <property type="evidence" value="ECO:0007669"/>
    <property type="project" value="InterPro"/>
</dbReference>
<comment type="caution">
    <text evidence="3">The sequence shown here is derived from an EMBL/GenBank/DDBJ whole genome shotgun (WGS) entry which is preliminary data.</text>
</comment>
<organism evidence="3">
    <name type="scientific">marine sediment metagenome</name>
    <dbReference type="NCBI Taxonomy" id="412755"/>
    <lineage>
        <taxon>unclassified sequences</taxon>
        <taxon>metagenomes</taxon>
        <taxon>ecological metagenomes</taxon>
    </lineage>
</organism>
<dbReference type="SUPFAM" id="SSF55031">
    <property type="entry name" value="Bacterial exopeptidase dimerisation domain"/>
    <property type="match status" value="1"/>
</dbReference>
<evidence type="ECO:0000313" key="3">
    <source>
        <dbReference type="EMBL" id="GAJ15189.1"/>
    </source>
</evidence>
<keyword evidence="2" id="KW-0862">Zinc</keyword>
<name>X1UCG2_9ZZZZ</name>
<proteinExistence type="predicted"/>
<dbReference type="Pfam" id="PF01546">
    <property type="entry name" value="Peptidase_M20"/>
    <property type="match status" value="1"/>
</dbReference>
<dbReference type="Gene3D" id="3.40.630.10">
    <property type="entry name" value="Zn peptidases"/>
    <property type="match status" value="1"/>
</dbReference>
<dbReference type="InterPro" id="IPR002933">
    <property type="entry name" value="Peptidase_M20"/>
</dbReference>
<gene>
    <name evidence="3" type="ORF">S12H4_46273</name>
</gene>
<comment type="cofactor">
    <cofactor evidence="1">
        <name>Zn(2+)</name>
        <dbReference type="ChEBI" id="CHEBI:29105"/>
    </cofactor>
</comment>
<dbReference type="AlphaFoldDB" id="X1UCG2"/>